<dbReference type="Gene3D" id="2.130.10.10">
    <property type="entry name" value="YVTN repeat-like/Quinoprotein amine dehydrogenase"/>
    <property type="match status" value="1"/>
</dbReference>
<keyword evidence="3" id="KW-1185">Reference proteome</keyword>
<dbReference type="Proteomes" id="UP001430356">
    <property type="component" value="Unassembled WGS sequence"/>
</dbReference>
<evidence type="ECO:0000256" key="1">
    <source>
        <dbReference type="SAM" id="MobiDB-lite"/>
    </source>
</evidence>
<reference evidence="2 3" key="1">
    <citation type="journal article" date="2021" name="MBio">
        <title>A New Model Trypanosomatid, Novymonas esmeraldas: Genomic Perception of Its 'Candidatus Pandoraea novymonadis' Endosymbiont.</title>
        <authorList>
            <person name="Zakharova A."/>
            <person name="Saura A."/>
            <person name="Butenko A."/>
            <person name="Podesvova L."/>
            <person name="Warmusova S."/>
            <person name="Kostygov A.Y."/>
            <person name="Nenarokova A."/>
            <person name="Lukes J."/>
            <person name="Opperdoes F.R."/>
            <person name="Yurchenko V."/>
        </authorList>
    </citation>
    <scope>NUCLEOTIDE SEQUENCE [LARGE SCALE GENOMIC DNA]</scope>
    <source>
        <strain evidence="2 3">E262AT.01</strain>
    </source>
</reference>
<comment type="caution">
    <text evidence="2">The sequence shown here is derived from an EMBL/GenBank/DDBJ whole genome shotgun (WGS) entry which is preliminary data.</text>
</comment>
<dbReference type="EMBL" id="JAECZO010000174">
    <property type="protein sequence ID" value="KAK7198774.1"/>
    <property type="molecule type" value="Genomic_DNA"/>
</dbReference>
<dbReference type="InterPro" id="IPR036322">
    <property type="entry name" value="WD40_repeat_dom_sf"/>
</dbReference>
<feature type="region of interest" description="Disordered" evidence="1">
    <location>
        <begin position="317"/>
        <end position="346"/>
    </location>
</feature>
<organism evidence="2 3">
    <name type="scientific">Novymonas esmeraldas</name>
    <dbReference type="NCBI Taxonomy" id="1808958"/>
    <lineage>
        <taxon>Eukaryota</taxon>
        <taxon>Discoba</taxon>
        <taxon>Euglenozoa</taxon>
        <taxon>Kinetoplastea</taxon>
        <taxon>Metakinetoplastina</taxon>
        <taxon>Trypanosomatida</taxon>
        <taxon>Trypanosomatidae</taxon>
        <taxon>Novymonas</taxon>
    </lineage>
</organism>
<sequence>MHSPQRTPATLFSADAGDGATRPVREYVPSGFPAGGAYGASLSDFPGAVNAAVGVGDGVVPSRAVLPGHAADHRADTAAAAEWRALYGASADMMNSTARTFRAGGAGVSYMTPIFHLTAHDATILAMAHNNHCKLLGIATSKKEILVTWTQLMPVIENMGVLQAQEDDPFSVGPAAPVDERLLEWDPATMSILIDELPYLCTELVWAPWQQGIYLAGLCPGHGIRLYRYSHGHWALDDTIRSTESVSCSISNAFTVACACSRGRVELWTRGQAAAPHAASAAVSAAPAAAAGTSAGGGATASEGSSWVLRRTLTLPLTEEEDGGRGGGGGGGPSPPAPAAATRQRPRDIVSVGWDESGALLAAGDQGGAVYVVAATHDSTRLGEVLYHQPPSASCGSCKQVSWSPSAGRSFVSLAMVFTTCVRVVLFCRPRLMNAAGLSHAAHGSGTGGRTGAPHGGAASPAAAALQVLATAQVPCEEIAKLSWNNTGTRFVTAHLDSSVNIWALDVRYQHSSTAKGDGATAAGHHGGRREEVHTAHGTAMRNGRAGTPATASAAAPSDTRLSVVVSVRRTSAVHPYNAVSK</sequence>
<dbReference type="SUPFAM" id="SSF50978">
    <property type="entry name" value="WD40 repeat-like"/>
    <property type="match status" value="1"/>
</dbReference>
<evidence type="ECO:0000313" key="3">
    <source>
        <dbReference type="Proteomes" id="UP001430356"/>
    </source>
</evidence>
<evidence type="ECO:0000313" key="2">
    <source>
        <dbReference type="EMBL" id="KAK7198774.1"/>
    </source>
</evidence>
<dbReference type="AlphaFoldDB" id="A0AAW0EY96"/>
<protein>
    <submittedName>
        <fullName evidence="2">Uncharacterized protein</fullName>
    </submittedName>
</protein>
<accession>A0AAW0EY96</accession>
<gene>
    <name evidence="2" type="ORF">NESM_000842800</name>
</gene>
<name>A0AAW0EY96_9TRYP</name>
<dbReference type="InterPro" id="IPR015943">
    <property type="entry name" value="WD40/YVTN_repeat-like_dom_sf"/>
</dbReference>
<proteinExistence type="predicted"/>